<evidence type="ECO:0000313" key="2">
    <source>
        <dbReference type="Proteomes" id="UP000499080"/>
    </source>
</evidence>
<dbReference type="Proteomes" id="UP000499080">
    <property type="component" value="Unassembled WGS sequence"/>
</dbReference>
<organism evidence="1 2">
    <name type="scientific">Araneus ventricosus</name>
    <name type="common">Orbweaver spider</name>
    <name type="synonym">Epeira ventricosa</name>
    <dbReference type="NCBI Taxonomy" id="182803"/>
    <lineage>
        <taxon>Eukaryota</taxon>
        <taxon>Metazoa</taxon>
        <taxon>Ecdysozoa</taxon>
        <taxon>Arthropoda</taxon>
        <taxon>Chelicerata</taxon>
        <taxon>Arachnida</taxon>
        <taxon>Araneae</taxon>
        <taxon>Araneomorphae</taxon>
        <taxon>Entelegynae</taxon>
        <taxon>Araneoidea</taxon>
        <taxon>Araneidae</taxon>
        <taxon>Araneus</taxon>
    </lineage>
</organism>
<gene>
    <name evidence="1" type="ORF">AVEN_14694_1</name>
</gene>
<dbReference type="AlphaFoldDB" id="A0A4Y2NHF6"/>
<keyword evidence="2" id="KW-1185">Reference proteome</keyword>
<reference evidence="1 2" key="1">
    <citation type="journal article" date="2019" name="Sci. Rep.">
        <title>Orb-weaving spider Araneus ventricosus genome elucidates the spidroin gene catalogue.</title>
        <authorList>
            <person name="Kono N."/>
            <person name="Nakamura H."/>
            <person name="Ohtoshi R."/>
            <person name="Moran D.A.P."/>
            <person name="Shinohara A."/>
            <person name="Yoshida Y."/>
            <person name="Fujiwara M."/>
            <person name="Mori M."/>
            <person name="Tomita M."/>
            <person name="Arakawa K."/>
        </authorList>
    </citation>
    <scope>NUCLEOTIDE SEQUENCE [LARGE SCALE GENOMIC DNA]</scope>
</reference>
<proteinExistence type="predicted"/>
<evidence type="ECO:0000313" key="1">
    <source>
        <dbReference type="EMBL" id="GBN37517.1"/>
    </source>
</evidence>
<protein>
    <submittedName>
        <fullName evidence="1">Uncharacterized protein</fullName>
    </submittedName>
</protein>
<comment type="caution">
    <text evidence="1">The sequence shown here is derived from an EMBL/GenBank/DDBJ whole genome shotgun (WGS) entry which is preliminary data.</text>
</comment>
<accession>A0A4Y2NHF6</accession>
<sequence length="153" mass="17244">MIRSQKQYPSQHLILQIKCHINYENVETTKVLGAPAMHIYTCEPNTSRTAHEQLVCRYRQGYGLATNGLQAAGSQVWMGFLAHCKPNPAAFSANTKGFTGQSGTHLNAVRCSLRTSFKPARSNLQTKVYFVSCLLIFFHHFSSNYGVIRRKFT</sequence>
<dbReference type="EMBL" id="BGPR01009030">
    <property type="protein sequence ID" value="GBN37517.1"/>
    <property type="molecule type" value="Genomic_DNA"/>
</dbReference>
<name>A0A4Y2NHF6_ARAVE</name>